<keyword evidence="3" id="KW-1185">Reference proteome</keyword>
<organism evidence="2 3">
    <name type="scientific">Araneus ventricosus</name>
    <name type="common">Orbweaver spider</name>
    <name type="synonym">Epeira ventricosa</name>
    <dbReference type="NCBI Taxonomy" id="182803"/>
    <lineage>
        <taxon>Eukaryota</taxon>
        <taxon>Metazoa</taxon>
        <taxon>Ecdysozoa</taxon>
        <taxon>Arthropoda</taxon>
        <taxon>Chelicerata</taxon>
        <taxon>Arachnida</taxon>
        <taxon>Araneae</taxon>
        <taxon>Araneomorphae</taxon>
        <taxon>Entelegynae</taxon>
        <taxon>Araneoidea</taxon>
        <taxon>Araneidae</taxon>
        <taxon>Araneus</taxon>
    </lineage>
</organism>
<keyword evidence="1" id="KW-0175">Coiled coil</keyword>
<dbReference type="Proteomes" id="UP000499080">
    <property type="component" value="Unassembled WGS sequence"/>
</dbReference>
<gene>
    <name evidence="2" type="ORF">AVEN_111904_1</name>
</gene>
<evidence type="ECO:0000256" key="1">
    <source>
        <dbReference type="SAM" id="Coils"/>
    </source>
</evidence>
<feature type="coiled-coil region" evidence="1">
    <location>
        <begin position="2"/>
        <end position="57"/>
    </location>
</feature>
<dbReference type="EMBL" id="BGPR01059455">
    <property type="protein sequence ID" value="GBO35469.1"/>
    <property type="molecule type" value="Genomic_DNA"/>
</dbReference>
<protein>
    <submittedName>
        <fullName evidence="2">Uncharacterized protein</fullName>
    </submittedName>
</protein>
<evidence type="ECO:0000313" key="2">
    <source>
        <dbReference type="EMBL" id="GBO35469.1"/>
    </source>
</evidence>
<dbReference type="AlphaFoldDB" id="A0A4Y2WE10"/>
<name>A0A4Y2WE10_ARAVE</name>
<proteinExistence type="predicted"/>
<comment type="caution">
    <text evidence="2">The sequence shown here is derived from an EMBL/GenBank/DDBJ whole genome shotgun (WGS) entry which is preliminary data.</text>
</comment>
<sequence>MTDNLANDCKMVKNEIKLLQADIKDFKEERHSLLFQIQEKNKNNDHLKSNNDSLVKMNANYDKKKSVKLSFRLGETVAVKRNPKTTEQNCCKLKLLSGMVVTEILPSDTYRVSQLEPSNGCSYATTAHVSQLKAWRSWNEDGDDSSENSDDEPGM</sequence>
<reference evidence="2 3" key="1">
    <citation type="journal article" date="2019" name="Sci. Rep.">
        <title>Orb-weaving spider Araneus ventricosus genome elucidates the spidroin gene catalogue.</title>
        <authorList>
            <person name="Kono N."/>
            <person name="Nakamura H."/>
            <person name="Ohtoshi R."/>
            <person name="Moran D.A.P."/>
            <person name="Shinohara A."/>
            <person name="Yoshida Y."/>
            <person name="Fujiwara M."/>
            <person name="Mori M."/>
            <person name="Tomita M."/>
            <person name="Arakawa K."/>
        </authorList>
    </citation>
    <scope>NUCLEOTIDE SEQUENCE [LARGE SCALE GENOMIC DNA]</scope>
</reference>
<evidence type="ECO:0000313" key="3">
    <source>
        <dbReference type="Proteomes" id="UP000499080"/>
    </source>
</evidence>
<accession>A0A4Y2WE10</accession>